<dbReference type="Gene3D" id="2.160.20.120">
    <property type="match status" value="1"/>
</dbReference>
<evidence type="ECO:0000259" key="1">
    <source>
        <dbReference type="Pfam" id="PF13349"/>
    </source>
</evidence>
<evidence type="ECO:0000313" key="3">
    <source>
        <dbReference type="Proteomes" id="UP000515561"/>
    </source>
</evidence>
<name>A0A6S6QTV0_9FIRM</name>
<organism evidence="2 3">
    <name type="scientific">Anaerocolumna cellulosilytica</name>
    <dbReference type="NCBI Taxonomy" id="433286"/>
    <lineage>
        <taxon>Bacteria</taxon>
        <taxon>Bacillati</taxon>
        <taxon>Bacillota</taxon>
        <taxon>Clostridia</taxon>
        <taxon>Lachnospirales</taxon>
        <taxon>Lachnospiraceae</taxon>
        <taxon>Anaerocolumna</taxon>
    </lineage>
</organism>
<accession>A0A6S6QTV0</accession>
<dbReference type="Proteomes" id="UP000515561">
    <property type="component" value="Chromosome"/>
</dbReference>
<feature type="domain" description="DUF4097" evidence="1">
    <location>
        <begin position="122"/>
        <end position="331"/>
    </location>
</feature>
<dbReference type="InterPro" id="IPR025164">
    <property type="entry name" value="Toastrack_DUF4097"/>
</dbReference>
<dbReference type="Pfam" id="PF13349">
    <property type="entry name" value="DUF4097"/>
    <property type="match status" value="1"/>
</dbReference>
<protein>
    <recommendedName>
        <fullName evidence="1">DUF4097 domain-containing protein</fullName>
    </recommendedName>
</protein>
<dbReference type="EMBL" id="AP023367">
    <property type="protein sequence ID" value="BCJ94733.1"/>
    <property type="molecule type" value="Genomic_DNA"/>
</dbReference>
<keyword evidence="3" id="KW-1185">Reference proteome</keyword>
<dbReference type="KEGG" id="acel:acsn021_23020"/>
<dbReference type="RefSeq" id="WP_184089301.1">
    <property type="nucleotide sequence ID" value="NZ_AP023367.1"/>
</dbReference>
<reference evidence="2 3" key="1">
    <citation type="journal article" date="2016" name="Int. J. Syst. Evol. Microbiol.">
        <title>Descriptions of Anaerotaenia torta gen. nov., sp. nov. and Anaerocolumna cellulosilytica gen. nov., sp. nov. isolated from a methanogenic reactor of cattle waste.</title>
        <authorList>
            <person name="Uek A."/>
            <person name="Ohtaki Y."/>
            <person name="Kaku N."/>
            <person name="Ueki K."/>
        </authorList>
    </citation>
    <scope>NUCLEOTIDE SEQUENCE [LARGE SCALE GENOMIC DNA]</scope>
    <source>
        <strain evidence="2 3">SN021</strain>
    </source>
</reference>
<proteinExistence type="predicted"/>
<dbReference type="AlphaFoldDB" id="A0A6S6QTV0"/>
<evidence type="ECO:0000313" key="2">
    <source>
        <dbReference type="EMBL" id="BCJ94733.1"/>
    </source>
</evidence>
<gene>
    <name evidence="2" type="ORF">acsn021_23020</name>
</gene>
<sequence length="362" mass="39921">MRVFMKNLLKIAGIALLIGIILMIAGFSMDTTMFERPEDFSYSILGRNFRNRAGFWFGEKATTETAKKDTVPKTSYKDERDWDEDDWDEYEDNEGIGSWEEADRKDIYNDSLDYPISYKKVDSLKLDVSSGTVTIKEGETFSVDVNEAGADYVKSEVSDGILKITDSGYFNADRNDEVHVISIFGVKVRTDKNNISWPDNTRIEITLPQEFKADKLTLSIGAGAIQADSLKAKTAIVNVGAGRIRIDELNVENASSYSVGAGELIIEDFTGRDIDVECGIGAISLSGIIKGVNEVNCGIGSVEMDINGKEEDYNYDVSSGIGTVRINNNKYSGIASESIKNTGAKDSFSLKCEIGKIDLKIR</sequence>